<feature type="region of interest" description="Disordered" evidence="1">
    <location>
        <begin position="1"/>
        <end position="20"/>
    </location>
</feature>
<evidence type="ECO:0000313" key="3">
    <source>
        <dbReference type="Proteomes" id="UP000324222"/>
    </source>
</evidence>
<dbReference type="Proteomes" id="UP000324222">
    <property type="component" value="Unassembled WGS sequence"/>
</dbReference>
<dbReference type="AlphaFoldDB" id="A0A5B7IXQ6"/>
<organism evidence="2 3">
    <name type="scientific">Portunus trituberculatus</name>
    <name type="common">Swimming crab</name>
    <name type="synonym">Neptunus trituberculatus</name>
    <dbReference type="NCBI Taxonomy" id="210409"/>
    <lineage>
        <taxon>Eukaryota</taxon>
        <taxon>Metazoa</taxon>
        <taxon>Ecdysozoa</taxon>
        <taxon>Arthropoda</taxon>
        <taxon>Crustacea</taxon>
        <taxon>Multicrustacea</taxon>
        <taxon>Malacostraca</taxon>
        <taxon>Eumalacostraca</taxon>
        <taxon>Eucarida</taxon>
        <taxon>Decapoda</taxon>
        <taxon>Pleocyemata</taxon>
        <taxon>Brachyura</taxon>
        <taxon>Eubrachyura</taxon>
        <taxon>Portunoidea</taxon>
        <taxon>Portunidae</taxon>
        <taxon>Portuninae</taxon>
        <taxon>Portunus</taxon>
    </lineage>
</organism>
<keyword evidence="3" id="KW-1185">Reference proteome</keyword>
<feature type="compositionally biased region" description="Basic and acidic residues" evidence="1">
    <location>
        <begin position="1"/>
        <end position="11"/>
    </location>
</feature>
<dbReference type="EMBL" id="VSRR010073407">
    <property type="protein sequence ID" value="MPC87059.1"/>
    <property type="molecule type" value="Genomic_DNA"/>
</dbReference>
<evidence type="ECO:0000313" key="2">
    <source>
        <dbReference type="EMBL" id="MPC87059.1"/>
    </source>
</evidence>
<gene>
    <name evidence="2" type="ORF">E2C01_081909</name>
</gene>
<protein>
    <submittedName>
        <fullName evidence="2">Uncharacterized protein</fullName>
    </submittedName>
</protein>
<evidence type="ECO:0000256" key="1">
    <source>
        <dbReference type="SAM" id="MobiDB-lite"/>
    </source>
</evidence>
<comment type="caution">
    <text evidence="2">The sequence shown here is derived from an EMBL/GenBank/DDBJ whole genome shotgun (WGS) entry which is preliminary data.</text>
</comment>
<accession>A0A5B7IXQ6</accession>
<name>A0A5B7IXQ6_PORTR</name>
<proteinExistence type="predicted"/>
<reference evidence="2 3" key="1">
    <citation type="submission" date="2019-05" db="EMBL/GenBank/DDBJ databases">
        <title>Another draft genome of Portunus trituberculatus and its Hox gene families provides insights of decapod evolution.</title>
        <authorList>
            <person name="Jeong J.-H."/>
            <person name="Song I."/>
            <person name="Kim S."/>
            <person name="Choi T."/>
            <person name="Kim D."/>
            <person name="Ryu S."/>
            <person name="Kim W."/>
        </authorList>
    </citation>
    <scope>NUCLEOTIDE SEQUENCE [LARGE SCALE GENOMIC DNA]</scope>
    <source>
        <tissue evidence="2">Muscle</tissue>
    </source>
</reference>
<sequence length="71" mass="7797">MGDLRNYERGRNMSRGSTSVRAAGKACGLRVIKAACQVNIQHIWSYPKAEVCSLRAAKVLPQQIRGRGVVL</sequence>